<comment type="similarity">
    <text evidence="1">Belongs to the short-chain dehydrogenases/reductases (SDR) family.</text>
</comment>
<evidence type="ECO:0000313" key="3">
    <source>
        <dbReference type="EMBL" id="OXM39088.1"/>
    </source>
</evidence>
<dbReference type="Pfam" id="PF00106">
    <property type="entry name" value="adh_short"/>
    <property type="match status" value="1"/>
</dbReference>
<evidence type="ECO:0000313" key="4">
    <source>
        <dbReference type="Proteomes" id="UP000215563"/>
    </source>
</evidence>
<dbReference type="SUPFAM" id="SSF51735">
    <property type="entry name" value="NAD(P)-binding Rossmann-fold domains"/>
    <property type="match status" value="1"/>
</dbReference>
<dbReference type="AlphaFoldDB" id="A0A229QX36"/>
<gene>
    <name evidence="3" type="ORF">CFP75_43975</name>
</gene>
<dbReference type="PANTHER" id="PTHR43669:SF3">
    <property type="entry name" value="ALCOHOL DEHYDROGENASE, PUTATIVE (AFU_ORTHOLOGUE AFUA_3G03445)-RELATED"/>
    <property type="match status" value="1"/>
</dbReference>
<dbReference type="EMBL" id="NMQU01000294">
    <property type="protein sequence ID" value="OXM39088.1"/>
    <property type="molecule type" value="Genomic_DNA"/>
</dbReference>
<dbReference type="Gene3D" id="3.40.50.720">
    <property type="entry name" value="NAD(P)-binding Rossmann-like Domain"/>
    <property type="match status" value="1"/>
</dbReference>
<dbReference type="InterPro" id="IPR036291">
    <property type="entry name" value="NAD(P)-bd_dom_sf"/>
</dbReference>
<evidence type="ECO:0000256" key="2">
    <source>
        <dbReference type="ARBA" id="ARBA00023002"/>
    </source>
</evidence>
<dbReference type="InterPro" id="IPR002347">
    <property type="entry name" value="SDR_fam"/>
</dbReference>
<name>A0A229QX36_AMYAL</name>
<proteinExistence type="inferred from homology"/>
<protein>
    <submittedName>
        <fullName evidence="3">Short-chain dehydrogenase</fullName>
    </submittedName>
</protein>
<evidence type="ECO:0000256" key="1">
    <source>
        <dbReference type="ARBA" id="ARBA00006484"/>
    </source>
</evidence>
<dbReference type="RefSeq" id="WP_143268050.1">
    <property type="nucleotide sequence ID" value="NZ_NMQU01000294.1"/>
</dbReference>
<keyword evidence="4" id="KW-1185">Reference proteome</keyword>
<keyword evidence="2" id="KW-0560">Oxidoreductase</keyword>
<dbReference type="PANTHER" id="PTHR43669">
    <property type="entry name" value="5-KETO-D-GLUCONATE 5-REDUCTASE"/>
    <property type="match status" value="1"/>
</dbReference>
<feature type="non-terminal residue" evidence="3">
    <location>
        <position position="89"/>
    </location>
</feature>
<dbReference type="Proteomes" id="UP000215563">
    <property type="component" value="Unassembled WGS sequence"/>
</dbReference>
<sequence>MNGTSTALNERRPKVRTALVTGANRGLGAAVAAELHRRGFEVVVSARDEAQARETAAALGEDVRYLQLDVTDPVSVAAAARALPEVDVL</sequence>
<accession>A0A229QX36</accession>
<comment type="caution">
    <text evidence="3">The sequence shown here is derived from an EMBL/GenBank/DDBJ whole genome shotgun (WGS) entry which is preliminary data.</text>
</comment>
<organism evidence="3 4">
    <name type="scientific">Amycolatopsis alba DSM 44262</name>
    <dbReference type="NCBI Taxonomy" id="1125972"/>
    <lineage>
        <taxon>Bacteria</taxon>
        <taxon>Bacillati</taxon>
        <taxon>Actinomycetota</taxon>
        <taxon>Actinomycetes</taxon>
        <taxon>Pseudonocardiales</taxon>
        <taxon>Pseudonocardiaceae</taxon>
        <taxon>Amycolatopsis</taxon>
    </lineage>
</organism>
<dbReference type="GO" id="GO:0016491">
    <property type="term" value="F:oxidoreductase activity"/>
    <property type="evidence" value="ECO:0007669"/>
    <property type="project" value="UniProtKB-KW"/>
</dbReference>
<reference evidence="3 4" key="1">
    <citation type="submission" date="2017-07" db="EMBL/GenBank/DDBJ databases">
        <title>Amycolatopsis alba DSM 44262 Genome sequencing and assembly.</title>
        <authorList>
            <person name="Kaur N."/>
            <person name="Mayilraj S."/>
        </authorList>
    </citation>
    <scope>NUCLEOTIDE SEQUENCE [LARGE SCALE GENOMIC DNA]</scope>
    <source>
        <strain evidence="3 4">DSM 44262</strain>
    </source>
</reference>